<dbReference type="Proteomes" id="UP000043764">
    <property type="component" value="Unassembled WGS sequence"/>
</dbReference>
<dbReference type="PROSITE" id="PS51257">
    <property type="entry name" value="PROKAR_LIPOPROTEIN"/>
    <property type="match status" value="1"/>
</dbReference>
<feature type="domain" description="SGNH hydrolase-type esterase" evidence="2">
    <location>
        <begin position="30"/>
        <end position="203"/>
    </location>
</feature>
<dbReference type="PANTHER" id="PTHR30383">
    <property type="entry name" value="THIOESTERASE 1/PROTEASE 1/LYSOPHOSPHOLIPASE L1"/>
    <property type="match status" value="1"/>
</dbReference>
<keyword evidence="4" id="KW-1185">Reference proteome</keyword>
<organism evidence="3 4">
    <name type="scientific">Phaeobacter italicus</name>
    <dbReference type="NCBI Taxonomy" id="481446"/>
    <lineage>
        <taxon>Bacteria</taxon>
        <taxon>Pseudomonadati</taxon>
        <taxon>Pseudomonadota</taxon>
        <taxon>Alphaproteobacteria</taxon>
        <taxon>Rhodobacterales</taxon>
        <taxon>Roseobacteraceae</taxon>
        <taxon>Phaeobacter</taxon>
    </lineage>
</organism>
<name>A0A0H5CZM0_9RHOB</name>
<dbReference type="CDD" id="cd00229">
    <property type="entry name" value="SGNH_hydrolase"/>
    <property type="match status" value="1"/>
</dbReference>
<accession>A0A0H5CZM0</accession>
<dbReference type="AlphaFoldDB" id="A0A0H5CZM0"/>
<evidence type="ECO:0000313" key="3">
    <source>
        <dbReference type="EMBL" id="CRL09973.1"/>
    </source>
</evidence>
<dbReference type="InterPro" id="IPR051532">
    <property type="entry name" value="Ester_Hydrolysis_Enzymes"/>
</dbReference>
<dbReference type="InterPro" id="IPR036514">
    <property type="entry name" value="SGNH_hydro_sf"/>
</dbReference>
<dbReference type="Pfam" id="PF13472">
    <property type="entry name" value="Lipase_GDSL_2"/>
    <property type="match status" value="1"/>
</dbReference>
<dbReference type="InterPro" id="IPR013830">
    <property type="entry name" value="SGNH_hydro"/>
</dbReference>
<evidence type="ECO:0000313" key="4">
    <source>
        <dbReference type="Proteomes" id="UP000043764"/>
    </source>
</evidence>
<evidence type="ECO:0000256" key="1">
    <source>
        <dbReference type="SAM" id="SignalP"/>
    </source>
</evidence>
<dbReference type="GO" id="GO:0004622">
    <property type="term" value="F:phosphatidylcholine lysophospholipase activity"/>
    <property type="evidence" value="ECO:0007669"/>
    <property type="project" value="TreeGrafter"/>
</dbReference>
<feature type="chain" id="PRO_5005217991" description="SGNH hydrolase-type esterase domain-containing protein" evidence="1">
    <location>
        <begin position="20"/>
        <end position="217"/>
    </location>
</feature>
<feature type="signal peptide" evidence="1">
    <location>
        <begin position="1"/>
        <end position="19"/>
    </location>
</feature>
<evidence type="ECO:0000259" key="2">
    <source>
        <dbReference type="Pfam" id="PF13472"/>
    </source>
</evidence>
<proteinExistence type="predicted"/>
<dbReference type="SUPFAM" id="SSF52266">
    <property type="entry name" value="SGNH hydrolase"/>
    <property type="match status" value="1"/>
</dbReference>
<dbReference type="Gene3D" id="3.40.50.1110">
    <property type="entry name" value="SGNH hydrolase"/>
    <property type="match status" value="1"/>
</dbReference>
<sequence>MLMKLWFVLFLLVAACGRAVPDNARIVIAGDSIMAWNRSQGGAVAQQLEPRLGEQVGDVSLAFARVSGGQGPLNIANQLANVRADWIVLNGGANDLGRACGCSGCLPALRRLVSENGTRGDIPELVTQLRSRGAKVLWVDYYTAPRFAGTRCDTLYQTFQNRLQRMALADAGVVVLDLDTVFDPDDLRLFDRDRVHPSLAGSRKIAQEIARVIRPRL</sequence>
<gene>
    <name evidence="3" type="ORF">NIT7321_00810</name>
</gene>
<dbReference type="EMBL" id="CVRL01000009">
    <property type="protein sequence ID" value="CRL09973.1"/>
    <property type="molecule type" value="Genomic_DNA"/>
</dbReference>
<keyword evidence="1" id="KW-0732">Signal</keyword>
<dbReference type="PANTHER" id="PTHR30383:SF5">
    <property type="entry name" value="SGNH HYDROLASE-TYPE ESTERASE DOMAIN-CONTAINING PROTEIN"/>
    <property type="match status" value="1"/>
</dbReference>
<protein>
    <recommendedName>
        <fullName evidence="2">SGNH hydrolase-type esterase domain-containing protein</fullName>
    </recommendedName>
</protein>
<dbReference type="STRING" id="481446.NIT7645_03683"/>
<reference evidence="4" key="1">
    <citation type="submission" date="2015-05" db="EMBL/GenBank/DDBJ databases">
        <authorList>
            <person name="Rodrigo-Torres Lidia"/>
            <person name="Arahal R.David."/>
        </authorList>
    </citation>
    <scope>NUCLEOTIDE SEQUENCE [LARGE SCALE GENOMIC DNA]</scope>
    <source>
        <strain evidence="4">CECT 7321</strain>
    </source>
</reference>